<keyword evidence="1" id="KW-0732">Signal</keyword>
<evidence type="ECO:0000259" key="3">
    <source>
        <dbReference type="Pfam" id="PF07587"/>
    </source>
</evidence>
<feature type="domain" description="DUF1549" evidence="2">
    <location>
        <begin position="77"/>
        <end position="273"/>
    </location>
</feature>
<dbReference type="AlphaFoldDB" id="A0A8A4TRW3"/>
<dbReference type="KEGG" id="scor:J3U87_05480"/>
<keyword evidence="5" id="KW-1185">Reference proteome</keyword>
<feature type="signal peptide" evidence="1">
    <location>
        <begin position="1"/>
        <end position="28"/>
    </location>
</feature>
<dbReference type="PANTHER" id="PTHR35889">
    <property type="entry name" value="CYCLOINULO-OLIGOSACCHARIDE FRUCTANOTRANSFERASE-RELATED"/>
    <property type="match status" value="1"/>
</dbReference>
<dbReference type="PANTHER" id="PTHR35889:SF3">
    <property type="entry name" value="F-BOX DOMAIN-CONTAINING PROTEIN"/>
    <property type="match status" value="1"/>
</dbReference>
<evidence type="ECO:0000256" key="1">
    <source>
        <dbReference type="SAM" id="SignalP"/>
    </source>
</evidence>
<gene>
    <name evidence="4" type="ORF">J3U87_05480</name>
</gene>
<sequence length="634" mass="71616">MIVSFRNARPPRLSHLLLALILTCAAHAGDPHCPRTCEPRTTPSIPTKRSPAPAAPLFPTRYAGVARSVPEQPANFIDAILFELQDQAGISRTYLCDDLAFMRRVTLDLTGRIPTLERILAFQADTASDKRAAYIDELLASEAFVVRWSHWFNELFETTYKVQNTRGAAGFTLGYLYEALRENRPLDQMATELITARGNSYRDYETNYLLRAGGLGGILQDRADNEATHIADSFLGTSLACISCHDGQGYLDDINLFLAQQKREDFWRMASFLTFKSITSQNSLAYGFNLNDREDTPYYAGTTDGMRPPRSGGVIQPAYIFDGAPPEPGENPAHALARMVVADRMFARNFANRLWGHLMAQPFVSPYNELDPYRLDPDNPPPEPWTLQPNRPRLFEALADHLIANGFDLRQTLRTIANSHSYQLSSDYADAWRPEYAAYYPRRQIRELTGEEVYDQLIVSSGMYSLAGTAYLRLDLSVPYDAAFPFHFAHELPDPNGEYTYFRTAAFLETFGAGNRYDQPRSSDPSPGQALLMMNHPLVVERIGPAAHLEIWRPGDGSSPGYYEEIPGSLAILANSDLDMAEKIRRTFLAILVREPTRAEHFRVRQLIGKRHFAKACADLHWILYNYTELRINY</sequence>
<dbReference type="RefSeq" id="WP_237382021.1">
    <property type="nucleotide sequence ID" value="NZ_CP071793.1"/>
</dbReference>
<reference evidence="4" key="1">
    <citation type="submission" date="2021-03" db="EMBL/GenBank/DDBJ databases">
        <title>Acanthopleuribacteraceae sp. M133.</title>
        <authorList>
            <person name="Wang G."/>
        </authorList>
    </citation>
    <scope>NUCLEOTIDE SEQUENCE</scope>
    <source>
        <strain evidence="4">M133</strain>
    </source>
</reference>
<dbReference type="EMBL" id="CP071793">
    <property type="protein sequence ID" value="QTD51904.1"/>
    <property type="molecule type" value="Genomic_DNA"/>
</dbReference>
<dbReference type="Proteomes" id="UP000663929">
    <property type="component" value="Chromosome"/>
</dbReference>
<evidence type="ECO:0000313" key="5">
    <source>
        <dbReference type="Proteomes" id="UP000663929"/>
    </source>
</evidence>
<protein>
    <submittedName>
        <fullName evidence="4">DUF1549 domain-containing protein</fullName>
    </submittedName>
</protein>
<name>A0A8A4TRW3_SULCO</name>
<dbReference type="InterPro" id="IPR011444">
    <property type="entry name" value="DUF1549"/>
</dbReference>
<accession>A0A8A4TRW3</accession>
<dbReference type="Pfam" id="PF07583">
    <property type="entry name" value="PSCyt2"/>
    <property type="match status" value="1"/>
</dbReference>
<proteinExistence type="predicted"/>
<feature type="chain" id="PRO_5035300885" evidence="1">
    <location>
        <begin position="29"/>
        <end position="634"/>
    </location>
</feature>
<feature type="domain" description="DUF1553" evidence="3">
    <location>
        <begin position="336"/>
        <end position="606"/>
    </location>
</feature>
<organism evidence="4 5">
    <name type="scientific">Sulfidibacter corallicola</name>
    <dbReference type="NCBI Taxonomy" id="2818388"/>
    <lineage>
        <taxon>Bacteria</taxon>
        <taxon>Pseudomonadati</taxon>
        <taxon>Acidobacteriota</taxon>
        <taxon>Holophagae</taxon>
        <taxon>Acanthopleuribacterales</taxon>
        <taxon>Acanthopleuribacteraceae</taxon>
        <taxon>Sulfidibacter</taxon>
    </lineage>
</organism>
<dbReference type="Pfam" id="PF07587">
    <property type="entry name" value="PSD1"/>
    <property type="match status" value="1"/>
</dbReference>
<dbReference type="InterPro" id="IPR022655">
    <property type="entry name" value="DUF1553"/>
</dbReference>
<evidence type="ECO:0000259" key="2">
    <source>
        <dbReference type="Pfam" id="PF07583"/>
    </source>
</evidence>
<evidence type="ECO:0000313" key="4">
    <source>
        <dbReference type="EMBL" id="QTD51904.1"/>
    </source>
</evidence>